<accession>Q72SM8</accession>
<dbReference type="AntiFam" id="ANF00051">
    <property type="entry name" value="Translation of DNA tandem repeat"/>
</dbReference>
<name>Q72SM8_LEPIC</name>
<reference evidence="1 2" key="1">
    <citation type="journal article" date="2004" name="J. Bacteriol.">
        <title>Comparative genomics of two Leptospira interrogans serovars reveals novel insights into physiology and pathogenesis.</title>
        <authorList>
            <person name="Nascimento A.L."/>
            <person name="Ko A.I."/>
            <person name="Martins E.A."/>
            <person name="Monteiro-Vitorello C.B."/>
            <person name="Ho P.L."/>
            <person name="Haake D.A."/>
            <person name="Verjovski-Almeida S."/>
            <person name="Hartskeerl R.A."/>
            <person name="Marques M.V."/>
            <person name="Oliveira M.C."/>
            <person name="Menck C.F."/>
            <person name="Leite L.C."/>
            <person name="Carrer H."/>
            <person name="Coutinho L.L."/>
            <person name="Degrave W.M."/>
            <person name="Dellagostin O.A."/>
            <person name="El-Dorry H."/>
            <person name="Ferro E.S."/>
            <person name="Ferro M.I."/>
            <person name="Furlan L.R."/>
            <person name="Gamberini M."/>
            <person name="Giglioti E.A."/>
            <person name="Goes-Neto A."/>
            <person name="Goldman G.H."/>
            <person name="Goldman M.H."/>
            <person name="Harakava R."/>
            <person name="Jeronimo S.M."/>
            <person name="Junqueira-De-Azevedo I.L."/>
            <person name="Kimura E.T."/>
            <person name="Kuramae E.E."/>
            <person name="Lemos E.G."/>
            <person name="Lemos M.V."/>
            <person name="Marino C.L."/>
            <person name="Nunes L.R."/>
            <person name="De Oliveira R.C."/>
            <person name="Pereira G.G."/>
            <person name="Reis M.S."/>
            <person name="Schriefer A."/>
            <person name="Siqueira W.J."/>
            <person name="Sommer P."/>
            <person name="Tsai S.M."/>
            <person name="Simpson A.J."/>
            <person name="Ferro J.A."/>
            <person name="Camargo L.E."/>
            <person name="Kitajima J.P."/>
            <person name="Setubal J.C."/>
            <person name="Van Sluys M.A."/>
        </authorList>
    </citation>
    <scope>NUCLEOTIDE SEQUENCE [LARGE SCALE GENOMIC DNA]</scope>
    <source>
        <strain evidence="1 2">Fiocruz L1-130</strain>
    </source>
</reference>
<proteinExistence type="predicted"/>
<dbReference type="Proteomes" id="UP000007037">
    <property type="component" value="Chromosome I"/>
</dbReference>
<organism evidence="1 2">
    <name type="scientific">Leptospira interrogans serogroup Icterohaemorrhagiae serovar copenhageni (strain Fiocruz L1-130)</name>
    <dbReference type="NCBI Taxonomy" id="267671"/>
    <lineage>
        <taxon>Bacteria</taxon>
        <taxon>Pseudomonadati</taxon>
        <taxon>Spirochaetota</taxon>
        <taxon>Spirochaetia</taxon>
        <taxon>Leptospirales</taxon>
        <taxon>Leptospiraceae</taxon>
        <taxon>Leptospira</taxon>
    </lineage>
</organism>
<sequence length="65" mass="7684">MWELLQATILQINSKMWELILLENFFSFLYTELALLNASLRKTLMVLKKVGISISKMWELPQLIK</sequence>
<gene>
    <name evidence="1" type="ordered locus">LIC_11351</name>
</gene>
<evidence type="ECO:0000313" key="1">
    <source>
        <dbReference type="EMBL" id="AAS69952.1"/>
    </source>
</evidence>
<protein>
    <submittedName>
        <fullName evidence="1">Uncharacterized protein</fullName>
    </submittedName>
</protein>
<dbReference type="EMBL" id="AE016823">
    <property type="protein sequence ID" value="AAS69952.1"/>
    <property type="molecule type" value="Genomic_DNA"/>
</dbReference>
<dbReference type="KEGG" id="lic:LIC_11351"/>
<dbReference type="HOGENOM" id="CLU_2844543_0_0_12"/>
<dbReference type="AlphaFoldDB" id="Q72SM8"/>
<evidence type="ECO:0000313" key="2">
    <source>
        <dbReference type="Proteomes" id="UP000007037"/>
    </source>
</evidence>